<dbReference type="Proteomes" id="UP000000379">
    <property type="component" value="Chromosome"/>
</dbReference>
<gene>
    <name evidence="2" type="ordered locus">Trad_1551</name>
</gene>
<dbReference type="InterPro" id="IPR025493">
    <property type="entry name" value="DUF4384"/>
</dbReference>
<accession>D7CXR8</accession>
<dbReference type="Pfam" id="PF14326">
    <property type="entry name" value="DUF4384"/>
    <property type="match status" value="1"/>
</dbReference>
<evidence type="ECO:0000313" key="3">
    <source>
        <dbReference type="Proteomes" id="UP000000379"/>
    </source>
</evidence>
<keyword evidence="3" id="KW-1185">Reference proteome</keyword>
<dbReference type="HOGENOM" id="CLU_1758038_0_0_0"/>
<dbReference type="RefSeq" id="WP_013178038.1">
    <property type="nucleotide sequence ID" value="NC_014221.1"/>
</dbReference>
<name>D7CXR8_TRURR</name>
<dbReference type="STRING" id="649638.Trad_1551"/>
<evidence type="ECO:0000259" key="1">
    <source>
        <dbReference type="Pfam" id="PF14326"/>
    </source>
</evidence>
<dbReference type="AlphaFoldDB" id="D7CXR8"/>
<organism evidence="2 3">
    <name type="scientific">Truepera radiovictrix (strain DSM 17093 / CIP 108686 / LMG 22925 / RQ-24)</name>
    <dbReference type="NCBI Taxonomy" id="649638"/>
    <lineage>
        <taxon>Bacteria</taxon>
        <taxon>Thermotogati</taxon>
        <taxon>Deinococcota</taxon>
        <taxon>Deinococci</taxon>
        <taxon>Trueperales</taxon>
        <taxon>Trueperaceae</taxon>
        <taxon>Truepera</taxon>
    </lineage>
</organism>
<proteinExistence type="predicted"/>
<protein>
    <recommendedName>
        <fullName evidence="1">DUF4384 domain-containing protein</fullName>
    </recommendedName>
</protein>
<feature type="domain" description="DUF4384" evidence="1">
    <location>
        <begin position="53"/>
        <end position="128"/>
    </location>
</feature>
<sequence>MSRYRVTFVALLALVLGGCTVYVRPDTTPPVRPVPVSVEAIRTFEPTRGAGAVYDLGSTISFRLLTTQDGYVTLTSFGAGGVVRVFERNVFVRANTPVELPGDVRRVAYEVSPPRGERTVRASFSPEPFPDELPEGALDEAETTFFVR</sequence>
<dbReference type="OrthoDB" id="25807at2"/>
<reference evidence="2 3" key="2">
    <citation type="journal article" date="2011" name="Stand. Genomic Sci.">
        <title>Complete genome sequence of Truepera radiovictrix type strain (RQ-24).</title>
        <authorList>
            <person name="Ivanova N."/>
            <person name="Rohde C."/>
            <person name="Munk C."/>
            <person name="Nolan M."/>
            <person name="Lucas S."/>
            <person name="Del Rio T.G."/>
            <person name="Tice H."/>
            <person name="Deshpande S."/>
            <person name="Cheng J.F."/>
            <person name="Tapia R."/>
            <person name="Han C."/>
            <person name="Goodwin L."/>
            <person name="Pitluck S."/>
            <person name="Liolios K."/>
            <person name="Mavromatis K."/>
            <person name="Mikhailova N."/>
            <person name="Pati A."/>
            <person name="Chen A."/>
            <person name="Palaniappan K."/>
            <person name="Land M."/>
            <person name="Hauser L."/>
            <person name="Chang Y.J."/>
            <person name="Jeffries C.D."/>
            <person name="Brambilla E."/>
            <person name="Rohde M."/>
            <person name="Goker M."/>
            <person name="Tindall B.J."/>
            <person name="Woyke T."/>
            <person name="Bristow J."/>
            <person name="Eisen J.A."/>
            <person name="Markowitz V."/>
            <person name="Hugenholtz P."/>
            <person name="Kyrpides N.C."/>
            <person name="Klenk H.P."/>
            <person name="Lapidus A."/>
        </authorList>
    </citation>
    <scope>NUCLEOTIDE SEQUENCE [LARGE SCALE GENOMIC DNA]</scope>
    <source>
        <strain evidence="3">DSM 17093 / CIP 108686 / LMG 22925 / RQ-24</strain>
    </source>
</reference>
<dbReference type="PROSITE" id="PS51257">
    <property type="entry name" value="PROKAR_LIPOPROTEIN"/>
    <property type="match status" value="1"/>
</dbReference>
<dbReference type="EMBL" id="CP002049">
    <property type="protein sequence ID" value="ADI14670.1"/>
    <property type="molecule type" value="Genomic_DNA"/>
</dbReference>
<reference evidence="3" key="1">
    <citation type="submission" date="2010-05" db="EMBL/GenBank/DDBJ databases">
        <title>The complete genome of Truepera radiovictris DSM 17093.</title>
        <authorList>
            <consortium name="US DOE Joint Genome Institute (JGI-PGF)"/>
            <person name="Lucas S."/>
            <person name="Copeland A."/>
            <person name="Lapidus A."/>
            <person name="Glavina del Rio T."/>
            <person name="Dalin E."/>
            <person name="Tice H."/>
            <person name="Bruce D."/>
            <person name="Goodwin L."/>
            <person name="Pitluck S."/>
            <person name="Kyrpides N."/>
            <person name="Mavromatis K."/>
            <person name="Ovchinnikova G."/>
            <person name="Munk A.C."/>
            <person name="Detter J.C."/>
            <person name="Han C."/>
            <person name="Tapia R."/>
            <person name="Land M."/>
            <person name="Hauser L."/>
            <person name="Markowitz V."/>
            <person name="Cheng J.-F."/>
            <person name="Hugenholtz P."/>
            <person name="Woyke T."/>
            <person name="Wu D."/>
            <person name="Tindall B."/>
            <person name="Pomrenke H.G."/>
            <person name="Brambilla E."/>
            <person name="Klenk H.-P."/>
            <person name="Eisen J.A."/>
        </authorList>
    </citation>
    <scope>NUCLEOTIDE SEQUENCE [LARGE SCALE GENOMIC DNA]</scope>
    <source>
        <strain evidence="3">DSM 17093 / CIP 108686 / LMG 22925 / RQ-24</strain>
    </source>
</reference>
<dbReference type="KEGG" id="tra:Trad_1551"/>
<evidence type="ECO:0000313" key="2">
    <source>
        <dbReference type="EMBL" id="ADI14670.1"/>
    </source>
</evidence>